<reference evidence="7" key="1">
    <citation type="journal article" date="2022" name="Cell">
        <title>Repeat-based holocentromeres influence genome architecture and karyotype evolution.</title>
        <authorList>
            <person name="Hofstatter P.G."/>
            <person name="Thangavel G."/>
            <person name="Lux T."/>
            <person name="Neumann P."/>
            <person name="Vondrak T."/>
            <person name="Novak P."/>
            <person name="Zhang M."/>
            <person name="Costa L."/>
            <person name="Castellani M."/>
            <person name="Scott A."/>
            <person name="Toegelov H."/>
            <person name="Fuchs J."/>
            <person name="Mata-Sucre Y."/>
            <person name="Dias Y."/>
            <person name="Vanzela A.L.L."/>
            <person name="Huettel B."/>
            <person name="Almeida C.C.S."/>
            <person name="Simkova H."/>
            <person name="Souza G."/>
            <person name="Pedrosa-Harand A."/>
            <person name="Macas J."/>
            <person name="Mayer K.F.X."/>
            <person name="Houben A."/>
            <person name="Marques A."/>
        </authorList>
    </citation>
    <scope>NUCLEOTIDE SEQUENCE</scope>
    <source>
        <strain evidence="7">RhyBre1mFocal</strain>
    </source>
</reference>
<evidence type="ECO:0000256" key="2">
    <source>
        <dbReference type="ARBA" id="ARBA00022723"/>
    </source>
</evidence>
<dbReference type="EMBL" id="JAMQYH010000003">
    <property type="protein sequence ID" value="KAJ1693273.1"/>
    <property type="molecule type" value="Genomic_DNA"/>
</dbReference>
<dbReference type="InterPro" id="IPR027443">
    <property type="entry name" value="IPNS-like_sf"/>
</dbReference>
<dbReference type="SUPFAM" id="SSF51197">
    <property type="entry name" value="Clavaminate synthase-like"/>
    <property type="match status" value="1"/>
</dbReference>
<protein>
    <recommendedName>
        <fullName evidence="6">Fe2OG dioxygenase domain-containing protein</fullName>
    </recommendedName>
</protein>
<evidence type="ECO:0000256" key="1">
    <source>
        <dbReference type="ARBA" id="ARBA00008056"/>
    </source>
</evidence>
<dbReference type="PROSITE" id="PS51471">
    <property type="entry name" value="FE2OG_OXY"/>
    <property type="match status" value="1"/>
</dbReference>
<dbReference type="InterPro" id="IPR050295">
    <property type="entry name" value="Plant_2OG-oxidoreductases"/>
</dbReference>
<evidence type="ECO:0000256" key="5">
    <source>
        <dbReference type="RuleBase" id="RU003682"/>
    </source>
</evidence>
<evidence type="ECO:0000256" key="3">
    <source>
        <dbReference type="ARBA" id="ARBA00023002"/>
    </source>
</evidence>
<accession>A0A9Q0CG83</accession>
<dbReference type="Pfam" id="PF03171">
    <property type="entry name" value="2OG-FeII_Oxy"/>
    <property type="match status" value="1"/>
</dbReference>
<evidence type="ECO:0000256" key="4">
    <source>
        <dbReference type="ARBA" id="ARBA00023004"/>
    </source>
</evidence>
<evidence type="ECO:0000313" key="8">
    <source>
        <dbReference type="Proteomes" id="UP001151287"/>
    </source>
</evidence>
<proteinExistence type="inferred from homology"/>
<evidence type="ECO:0000313" key="7">
    <source>
        <dbReference type="EMBL" id="KAJ1693273.1"/>
    </source>
</evidence>
<dbReference type="InterPro" id="IPR026992">
    <property type="entry name" value="DIOX_N"/>
</dbReference>
<name>A0A9Q0CG83_9POAL</name>
<gene>
    <name evidence="7" type="ORF">LUZ63_009971</name>
</gene>
<dbReference type="PANTHER" id="PTHR47991">
    <property type="entry name" value="OXOGLUTARATE/IRON-DEPENDENT DIOXYGENASE"/>
    <property type="match status" value="1"/>
</dbReference>
<comment type="similarity">
    <text evidence="1 5">Belongs to the iron/ascorbate-dependent oxidoreductase family.</text>
</comment>
<dbReference type="InterPro" id="IPR005123">
    <property type="entry name" value="Oxoglu/Fe-dep_dioxygenase_dom"/>
</dbReference>
<feature type="domain" description="Fe2OG dioxygenase" evidence="6">
    <location>
        <begin position="173"/>
        <end position="274"/>
    </location>
</feature>
<keyword evidence="2 5" id="KW-0479">Metal-binding</keyword>
<keyword evidence="3 5" id="KW-0560">Oxidoreductase</keyword>
<comment type="caution">
    <text evidence="7">The sequence shown here is derived from an EMBL/GenBank/DDBJ whole genome shotgun (WGS) entry which is preliminary data.</text>
</comment>
<dbReference type="GO" id="GO:0016491">
    <property type="term" value="F:oxidoreductase activity"/>
    <property type="evidence" value="ECO:0007669"/>
    <property type="project" value="UniProtKB-KW"/>
</dbReference>
<dbReference type="Gene3D" id="2.60.120.330">
    <property type="entry name" value="B-lactam Antibiotic, Isopenicillin N Synthase, Chain"/>
    <property type="match status" value="1"/>
</dbReference>
<dbReference type="OrthoDB" id="627829at2759"/>
<organism evidence="7 8">
    <name type="scientific">Rhynchospora breviuscula</name>
    <dbReference type="NCBI Taxonomy" id="2022672"/>
    <lineage>
        <taxon>Eukaryota</taxon>
        <taxon>Viridiplantae</taxon>
        <taxon>Streptophyta</taxon>
        <taxon>Embryophyta</taxon>
        <taxon>Tracheophyta</taxon>
        <taxon>Spermatophyta</taxon>
        <taxon>Magnoliopsida</taxon>
        <taxon>Liliopsida</taxon>
        <taxon>Poales</taxon>
        <taxon>Cyperaceae</taxon>
        <taxon>Cyperoideae</taxon>
        <taxon>Rhynchosporeae</taxon>
        <taxon>Rhynchospora</taxon>
    </lineage>
</organism>
<evidence type="ECO:0000259" key="6">
    <source>
        <dbReference type="PROSITE" id="PS51471"/>
    </source>
</evidence>
<dbReference type="Pfam" id="PF14226">
    <property type="entry name" value="DIOX_N"/>
    <property type="match status" value="1"/>
</dbReference>
<dbReference type="AlphaFoldDB" id="A0A9Q0CG83"/>
<dbReference type="Proteomes" id="UP001151287">
    <property type="component" value="Unassembled WGS sequence"/>
</dbReference>
<dbReference type="InterPro" id="IPR044861">
    <property type="entry name" value="IPNS-like_FE2OG_OXY"/>
</dbReference>
<dbReference type="GO" id="GO:0046872">
    <property type="term" value="F:metal ion binding"/>
    <property type="evidence" value="ECO:0007669"/>
    <property type="project" value="UniProtKB-KW"/>
</dbReference>
<keyword evidence="4 5" id="KW-0408">Iron</keyword>
<sequence length="326" mass="36968">MSTTMCNLAPPLVPVKRLEPMQMPVIDFSKLHQTSKSRSLVIREIATACRDIGCFQVINHGIRKSVMKGALEVASEFFESSPKSKAKFISPDITKPVRYNCSNDGLSKSRSLLKHYAHPLDEWIHFWPQEPPSYREKMGKYAVEIRRVALDILDAIFQSLGLHQAYIREKLEQGMKFLAVNSYPQSTKPGVTVGLAPHSDYDFITLILPSCPGLEVMDHHTKSWKTVLQPSDAIHVHVGDHLEVLSNGIFRTLVHRAVLNSERSRVSVASIHGFPMDEKVKSAGELVDEEHPKLYRESSFKDFLDFLLSRRNNNESYIESLRISTI</sequence>
<keyword evidence="8" id="KW-1185">Reference proteome</keyword>